<proteinExistence type="predicted"/>
<protein>
    <recommendedName>
        <fullName evidence="5">Beta-barrel assembly machine subunit BamC</fullName>
    </recommendedName>
</protein>
<evidence type="ECO:0008006" key="5">
    <source>
        <dbReference type="Google" id="ProtNLM"/>
    </source>
</evidence>
<dbReference type="PROSITE" id="PS51257">
    <property type="entry name" value="PROKAR_LIPOPROTEIN"/>
    <property type="match status" value="1"/>
</dbReference>
<name>A0A4R6WW76_9PROT</name>
<feature type="region of interest" description="Disordered" evidence="1">
    <location>
        <begin position="47"/>
        <end position="148"/>
    </location>
</feature>
<feature type="compositionally biased region" description="Low complexity" evidence="1">
    <location>
        <begin position="73"/>
        <end position="83"/>
    </location>
</feature>
<feature type="signal peptide" evidence="2">
    <location>
        <begin position="1"/>
        <end position="23"/>
    </location>
</feature>
<evidence type="ECO:0000256" key="1">
    <source>
        <dbReference type="SAM" id="MobiDB-lite"/>
    </source>
</evidence>
<feature type="compositionally biased region" description="Polar residues" evidence="1">
    <location>
        <begin position="98"/>
        <end position="108"/>
    </location>
</feature>
<evidence type="ECO:0000313" key="3">
    <source>
        <dbReference type="EMBL" id="TDQ84294.1"/>
    </source>
</evidence>
<comment type="caution">
    <text evidence="3">The sequence shown here is derived from an EMBL/GenBank/DDBJ whole genome shotgun (WGS) entry which is preliminary data.</text>
</comment>
<reference evidence="3 4" key="1">
    <citation type="submission" date="2019-03" db="EMBL/GenBank/DDBJ databases">
        <title>Genomic Encyclopedia of Type Strains, Phase III (KMG-III): the genomes of soil and plant-associated and newly described type strains.</title>
        <authorList>
            <person name="Whitman W."/>
        </authorList>
    </citation>
    <scope>NUCLEOTIDE SEQUENCE [LARGE SCALE GENOMIC DNA]</scope>
    <source>
        <strain evidence="3 4">CGMCC 1.7660</strain>
    </source>
</reference>
<feature type="chain" id="PRO_5020732043" description="Beta-barrel assembly machine subunit BamC" evidence="2">
    <location>
        <begin position="24"/>
        <end position="228"/>
    </location>
</feature>
<dbReference type="Proteomes" id="UP000295783">
    <property type="component" value="Unassembled WGS sequence"/>
</dbReference>
<organism evidence="3 4">
    <name type="scientific">Dongia mobilis</name>
    <dbReference type="NCBI Taxonomy" id="578943"/>
    <lineage>
        <taxon>Bacteria</taxon>
        <taxon>Pseudomonadati</taxon>
        <taxon>Pseudomonadota</taxon>
        <taxon>Alphaproteobacteria</taxon>
        <taxon>Rhodospirillales</taxon>
        <taxon>Dongiaceae</taxon>
        <taxon>Dongia</taxon>
    </lineage>
</organism>
<evidence type="ECO:0000313" key="4">
    <source>
        <dbReference type="Proteomes" id="UP000295783"/>
    </source>
</evidence>
<keyword evidence="4" id="KW-1185">Reference proteome</keyword>
<dbReference type="AlphaFoldDB" id="A0A4R6WW76"/>
<sequence>MKVHVFSQLFKGTVAALLLSACAQTGMEPQPAAPAQSATTAVVAPSPEPLLPVLKPGTKVRAPAKPKLDADAPDSGAAGTGAEAAGGSGSEASGTESPGNTSPGNAGTNVPEMPAVPEGGAPLSGSLTEPVYQPAEPEPVETGSPDDLRGQTEIQVMAALGSPASTRADGASTIWSYQAGDCTLDIYFFLDVADNQRRALSYELAAPQPGTPAAERCYQALKAAAASR</sequence>
<accession>A0A4R6WW76</accession>
<gene>
    <name evidence="3" type="ORF">A8950_0844</name>
</gene>
<dbReference type="EMBL" id="SNYW01000006">
    <property type="protein sequence ID" value="TDQ84294.1"/>
    <property type="molecule type" value="Genomic_DNA"/>
</dbReference>
<evidence type="ECO:0000256" key="2">
    <source>
        <dbReference type="SAM" id="SignalP"/>
    </source>
</evidence>
<keyword evidence="2" id="KW-0732">Signal</keyword>